<dbReference type="SMART" id="SM00665">
    <property type="entry name" value="B561"/>
    <property type="match status" value="1"/>
</dbReference>
<evidence type="ECO:0000256" key="2">
    <source>
        <dbReference type="ARBA" id="ARBA00022448"/>
    </source>
</evidence>
<protein>
    <recommendedName>
        <fullName evidence="10">Cytochrome b561 domain-containing protein</fullName>
    </recommendedName>
</protein>
<evidence type="ECO:0000256" key="8">
    <source>
        <dbReference type="SAM" id="Phobius"/>
    </source>
</evidence>
<dbReference type="Pfam" id="PF03188">
    <property type="entry name" value="Cytochrom_B561"/>
    <property type="match status" value="1"/>
</dbReference>
<dbReference type="InterPro" id="IPR015920">
    <property type="entry name" value="Cellobiose_DH-like_cyt"/>
</dbReference>
<feature type="transmembrane region" description="Helical" evidence="8">
    <location>
        <begin position="247"/>
        <end position="271"/>
    </location>
</feature>
<keyword evidence="6 8" id="KW-0472">Membrane</keyword>
<feature type="signal peptide" evidence="9">
    <location>
        <begin position="1"/>
        <end position="22"/>
    </location>
</feature>
<dbReference type="EMBL" id="JAUTXT010000056">
    <property type="protein sequence ID" value="KAK3670463.1"/>
    <property type="molecule type" value="Genomic_DNA"/>
</dbReference>
<evidence type="ECO:0000256" key="3">
    <source>
        <dbReference type="ARBA" id="ARBA00022692"/>
    </source>
</evidence>
<feature type="transmembrane region" description="Helical" evidence="8">
    <location>
        <begin position="314"/>
        <end position="337"/>
    </location>
</feature>
<keyword evidence="4" id="KW-0249">Electron transport</keyword>
<keyword evidence="9" id="KW-0732">Signal</keyword>
<accession>A0AAE0WII8</accession>
<organism evidence="11 12">
    <name type="scientific">Recurvomyces mirabilis</name>
    <dbReference type="NCBI Taxonomy" id="574656"/>
    <lineage>
        <taxon>Eukaryota</taxon>
        <taxon>Fungi</taxon>
        <taxon>Dikarya</taxon>
        <taxon>Ascomycota</taxon>
        <taxon>Pezizomycotina</taxon>
        <taxon>Dothideomycetes</taxon>
        <taxon>Dothideomycetidae</taxon>
        <taxon>Mycosphaerellales</taxon>
        <taxon>Teratosphaeriaceae</taxon>
        <taxon>Recurvomyces</taxon>
    </lineage>
</organism>
<evidence type="ECO:0000256" key="5">
    <source>
        <dbReference type="ARBA" id="ARBA00022989"/>
    </source>
</evidence>
<dbReference type="Gene3D" id="2.60.40.1210">
    <property type="entry name" value="Cellobiose dehydrogenase, cytochrome domain"/>
    <property type="match status" value="1"/>
</dbReference>
<dbReference type="CDD" id="cd09630">
    <property type="entry name" value="CDH_like_cytochrome"/>
    <property type="match status" value="1"/>
</dbReference>
<evidence type="ECO:0000256" key="1">
    <source>
        <dbReference type="ARBA" id="ARBA00004370"/>
    </source>
</evidence>
<dbReference type="Proteomes" id="UP001274830">
    <property type="component" value="Unassembled WGS sequence"/>
</dbReference>
<keyword evidence="2" id="KW-0813">Transport</keyword>
<keyword evidence="12" id="KW-1185">Reference proteome</keyword>
<dbReference type="Gene3D" id="1.20.120.1770">
    <property type="match status" value="1"/>
</dbReference>
<proteinExistence type="predicted"/>
<reference evidence="11" key="1">
    <citation type="submission" date="2023-07" db="EMBL/GenBank/DDBJ databases">
        <title>Black Yeasts Isolated from many extreme environments.</title>
        <authorList>
            <person name="Coleine C."/>
            <person name="Stajich J.E."/>
            <person name="Selbmann L."/>
        </authorList>
    </citation>
    <scope>NUCLEOTIDE SEQUENCE</scope>
    <source>
        <strain evidence="11">CCFEE 5485</strain>
    </source>
</reference>
<evidence type="ECO:0000256" key="9">
    <source>
        <dbReference type="SAM" id="SignalP"/>
    </source>
</evidence>
<evidence type="ECO:0000313" key="11">
    <source>
        <dbReference type="EMBL" id="KAK3670463.1"/>
    </source>
</evidence>
<dbReference type="PANTHER" id="PTHR47797:SF1">
    <property type="entry name" value="CYTOCHROME B561 DOMAIN-CONTAINING PROTEIN-RELATED"/>
    <property type="match status" value="1"/>
</dbReference>
<dbReference type="Pfam" id="PF16010">
    <property type="entry name" value="CDH-cyt"/>
    <property type="match status" value="1"/>
</dbReference>
<evidence type="ECO:0000259" key="10">
    <source>
        <dbReference type="SMART" id="SM00665"/>
    </source>
</evidence>
<feature type="chain" id="PRO_5042190030" description="Cytochrome b561 domain-containing protein" evidence="9">
    <location>
        <begin position="23"/>
        <end position="539"/>
    </location>
</feature>
<feature type="compositionally biased region" description="Pro residues" evidence="7">
    <location>
        <begin position="496"/>
        <end position="507"/>
    </location>
</feature>
<sequence>MLLPRILVTAVAAAAWLAPAYALEPQDLTAKGSYFVTETSQGDQYVVGMNFVHNGDIYFHMSAPTKNSWVGVGIGENMAGAFMLISYKSANGTGVTTSPRMGTGHSEPELMDVNLEKIWSDEYAPNSNQAKKGGIMISHAVCRGCANHSSVDYNSKAQPFIFAIGPEDELLSDSQDAALKRHDYYGKFTMDMTVATTPLDFYEGAEYGRVPGPNHNGTEAVQNDDTFISFGSSAGFDEHTDSDTYPIVHAVIMSVAFFVIFPLGSLLLRWVHSVTVHWVVQSFGLVMVLVGFGCGVAVSLEYNRGKHFNSAHQVLGLLVLAGVLVQFGLGLSHHLIFKRTKKPTSFSKVHLFLGPSIIVLAIINGGLGINLASDEFARIPYAVVILVLAIAFGIARTYLGLFMRHKQYQPDEEVLEEYHTRRANTFESASTNSPYSASSASKRFDFGYGSSTKLAEAGVATTYEEVEVPEAYPDPKTPASAMDRHFTFGMASPVTVAPPTPRWPMPRPLERTYSSNSRESDRDSFIGQDHPSVWTDTGR</sequence>
<comment type="caution">
    <text evidence="11">The sequence shown here is derived from an EMBL/GenBank/DDBJ whole genome shotgun (WGS) entry which is preliminary data.</text>
</comment>
<feature type="transmembrane region" description="Helical" evidence="8">
    <location>
        <begin position="379"/>
        <end position="399"/>
    </location>
</feature>
<feature type="region of interest" description="Disordered" evidence="7">
    <location>
        <begin position="496"/>
        <end position="539"/>
    </location>
</feature>
<evidence type="ECO:0000313" key="12">
    <source>
        <dbReference type="Proteomes" id="UP001274830"/>
    </source>
</evidence>
<dbReference type="GO" id="GO:0016020">
    <property type="term" value="C:membrane"/>
    <property type="evidence" value="ECO:0007669"/>
    <property type="project" value="UniProtKB-SubCell"/>
</dbReference>
<evidence type="ECO:0000256" key="7">
    <source>
        <dbReference type="SAM" id="MobiDB-lite"/>
    </source>
</evidence>
<dbReference type="InterPro" id="IPR006593">
    <property type="entry name" value="Cyt_b561/ferric_Rdtase_TM"/>
</dbReference>
<dbReference type="PANTHER" id="PTHR47797">
    <property type="entry name" value="DEHYDROGENASE, PUTATIVE (AFU_ORTHOLOGUE AFUA_8G05805)-RELATED"/>
    <property type="match status" value="1"/>
</dbReference>
<keyword evidence="3 8" id="KW-0812">Transmembrane</keyword>
<comment type="subcellular location">
    <subcellularLocation>
        <location evidence="1">Membrane</location>
    </subcellularLocation>
</comment>
<feature type="transmembrane region" description="Helical" evidence="8">
    <location>
        <begin position="283"/>
        <end position="302"/>
    </location>
</feature>
<dbReference type="SUPFAM" id="SSF49344">
    <property type="entry name" value="CBD9-like"/>
    <property type="match status" value="1"/>
</dbReference>
<evidence type="ECO:0000256" key="4">
    <source>
        <dbReference type="ARBA" id="ARBA00022982"/>
    </source>
</evidence>
<dbReference type="CDD" id="cd08760">
    <property type="entry name" value="Cyt_b561_FRRS1_like"/>
    <property type="match status" value="1"/>
</dbReference>
<evidence type="ECO:0000256" key="6">
    <source>
        <dbReference type="ARBA" id="ARBA00023136"/>
    </source>
</evidence>
<gene>
    <name evidence="11" type="ORF">LTR78_009704</name>
</gene>
<feature type="transmembrane region" description="Helical" evidence="8">
    <location>
        <begin position="349"/>
        <end position="373"/>
    </location>
</feature>
<feature type="domain" description="Cytochrome b561" evidence="10">
    <location>
        <begin position="248"/>
        <end position="369"/>
    </location>
</feature>
<keyword evidence="5 8" id="KW-1133">Transmembrane helix</keyword>
<dbReference type="AlphaFoldDB" id="A0AAE0WII8"/>
<name>A0AAE0WII8_9PEZI</name>